<reference evidence="6 7" key="1">
    <citation type="journal article" date="2010" name="Genome Biol.">
        <title>A first genome assembly of the barley fungal pathogen Pyrenophora teres f. teres.</title>
        <authorList>
            <person name="Ellwood S.R."/>
            <person name="Liu Z."/>
            <person name="Syme R.A."/>
            <person name="Lai Z."/>
            <person name="Hane J.K."/>
            <person name="Keiper F."/>
            <person name="Moffat C.S."/>
            <person name="Oliver R.P."/>
            <person name="Friesen T.L."/>
        </authorList>
    </citation>
    <scope>NUCLEOTIDE SEQUENCE [LARGE SCALE GENOMIC DNA]</scope>
    <source>
        <strain evidence="6 7">0-1</strain>
    </source>
</reference>
<dbReference type="SMART" id="SM00822">
    <property type="entry name" value="PKS_KR"/>
    <property type="match status" value="1"/>
</dbReference>
<evidence type="ECO:0000256" key="1">
    <source>
        <dbReference type="ARBA" id="ARBA00006484"/>
    </source>
</evidence>
<feature type="domain" description="Ketoreductase" evidence="5">
    <location>
        <begin position="92"/>
        <end position="280"/>
    </location>
</feature>
<dbReference type="STRING" id="861557.E3RW42"/>
<dbReference type="AlphaFoldDB" id="E3RW42"/>
<dbReference type="PRINTS" id="PR00080">
    <property type="entry name" value="SDRFAMILY"/>
</dbReference>
<accession>E3RW42</accession>
<evidence type="ECO:0000313" key="6">
    <source>
        <dbReference type="EMBL" id="EFQ90050.1"/>
    </source>
</evidence>
<comment type="similarity">
    <text evidence="1">Belongs to the short-chain dehydrogenases/reductases (SDR) family.</text>
</comment>
<gene>
    <name evidence="6" type="ORF">PTT_13442</name>
</gene>
<dbReference type="eggNOG" id="KOG0725">
    <property type="taxonomic scope" value="Eukaryota"/>
</dbReference>
<dbReference type="PANTHER" id="PTHR43639:SF1">
    <property type="entry name" value="SHORT-CHAIN DEHYDROGENASE_REDUCTASE FAMILY PROTEIN"/>
    <property type="match status" value="1"/>
</dbReference>
<feature type="transmembrane region" description="Helical" evidence="4">
    <location>
        <begin position="32"/>
        <end position="50"/>
    </location>
</feature>
<dbReference type="InterPro" id="IPR057326">
    <property type="entry name" value="KR_dom"/>
</dbReference>
<dbReference type="PANTHER" id="PTHR43639">
    <property type="entry name" value="OXIDOREDUCTASE, SHORT-CHAIN DEHYDROGENASE/REDUCTASE FAMILY (AFU_ORTHOLOGUE AFUA_5G02870)"/>
    <property type="match status" value="1"/>
</dbReference>
<evidence type="ECO:0000313" key="7">
    <source>
        <dbReference type="Proteomes" id="UP000001067"/>
    </source>
</evidence>
<dbReference type="Gene3D" id="3.40.50.720">
    <property type="entry name" value="NAD(P)-binding Rossmann-like Domain"/>
    <property type="match status" value="1"/>
</dbReference>
<dbReference type="InterPro" id="IPR002347">
    <property type="entry name" value="SDR_fam"/>
</dbReference>
<evidence type="ECO:0000256" key="3">
    <source>
        <dbReference type="ARBA" id="ARBA00023002"/>
    </source>
</evidence>
<dbReference type="KEGG" id="pte:PTT_13442"/>
<sequence>MGSSFDFLAPILTPAALRSVQADGRPVITLFLVIFGLSIFGTVIWYVHFVTSKMYPKKKDPNAKPKILGFISRPLSTMSSQSNQTTFPLQGKVAIVTGASRGIGAGLALELARRGAKVALVYTSPKSGDLAEEVASNIKALGNGSDSTVIQADLRHLDAPWKIVGATREAFGDKIDILVNNAGVLTTKAITETTAEDYAAIFDVNVRAPLLLTGAVVPHLRAPGRIINMSSIGGRRGFPNFSLYSGSKAAIEGITRSLAQELGEAGHTVNAVAPGPVESDMLSDVPKEIVEDQLKQTAVERRVGTVDDVSRIVAWLCGEDAKWVSGQTMSASGGFMML</sequence>
<dbReference type="EMBL" id="GL535365">
    <property type="protein sequence ID" value="EFQ90050.1"/>
    <property type="molecule type" value="Genomic_DNA"/>
</dbReference>
<name>E3RW42_PYRTT</name>
<keyword evidence="4" id="KW-1133">Transmembrane helix</keyword>
<keyword evidence="4" id="KW-0472">Membrane</keyword>
<keyword evidence="7" id="KW-1185">Reference proteome</keyword>
<dbReference type="FunFam" id="3.40.50.720:FF:000374">
    <property type="entry name" value="3-oxoacyl-(Acyl-carrier-protein) reductase"/>
    <property type="match status" value="1"/>
</dbReference>
<protein>
    <recommendedName>
        <fullName evidence="5">Ketoreductase domain-containing protein</fullName>
    </recommendedName>
</protein>
<dbReference type="PRINTS" id="PR00081">
    <property type="entry name" value="GDHRDH"/>
</dbReference>
<dbReference type="InterPro" id="IPR036291">
    <property type="entry name" value="NAD(P)-bd_dom_sf"/>
</dbReference>
<dbReference type="HOGENOM" id="CLU_010194_1_3_1"/>
<keyword evidence="3" id="KW-0560">Oxidoreductase</keyword>
<dbReference type="Proteomes" id="UP000001067">
    <property type="component" value="Unassembled WGS sequence"/>
</dbReference>
<keyword evidence="4" id="KW-0812">Transmembrane</keyword>
<dbReference type="InterPro" id="IPR020904">
    <property type="entry name" value="Sc_DH/Rdtase_CS"/>
</dbReference>
<dbReference type="Pfam" id="PF13561">
    <property type="entry name" value="adh_short_C2"/>
    <property type="match status" value="1"/>
</dbReference>
<evidence type="ECO:0000256" key="4">
    <source>
        <dbReference type="SAM" id="Phobius"/>
    </source>
</evidence>
<dbReference type="SUPFAM" id="SSF51735">
    <property type="entry name" value="NAD(P)-binding Rossmann-fold domains"/>
    <property type="match status" value="1"/>
</dbReference>
<dbReference type="PROSITE" id="PS00061">
    <property type="entry name" value="ADH_SHORT"/>
    <property type="match status" value="1"/>
</dbReference>
<organism evidence="7">
    <name type="scientific">Pyrenophora teres f. teres (strain 0-1)</name>
    <name type="common">Barley net blotch fungus</name>
    <name type="synonym">Drechslera teres f. teres</name>
    <dbReference type="NCBI Taxonomy" id="861557"/>
    <lineage>
        <taxon>Eukaryota</taxon>
        <taxon>Fungi</taxon>
        <taxon>Dikarya</taxon>
        <taxon>Ascomycota</taxon>
        <taxon>Pezizomycotina</taxon>
        <taxon>Dothideomycetes</taxon>
        <taxon>Pleosporomycetidae</taxon>
        <taxon>Pleosporales</taxon>
        <taxon>Pleosporineae</taxon>
        <taxon>Pleosporaceae</taxon>
        <taxon>Pyrenophora</taxon>
    </lineage>
</organism>
<evidence type="ECO:0000259" key="5">
    <source>
        <dbReference type="SMART" id="SM00822"/>
    </source>
</evidence>
<evidence type="ECO:0000256" key="2">
    <source>
        <dbReference type="ARBA" id="ARBA00022857"/>
    </source>
</evidence>
<dbReference type="GO" id="GO:0016491">
    <property type="term" value="F:oxidoreductase activity"/>
    <property type="evidence" value="ECO:0007669"/>
    <property type="project" value="UniProtKB-KW"/>
</dbReference>
<proteinExistence type="inferred from homology"/>
<keyword evidence="2" id="KW-0521">NADP</keyword>
<dbReference type="OrthoDB" id="47007at2759"/>